<reference evidence="1" key="1">
    <citation type="submission" date="2024-01" db="EMBL/GenBank/DDBJ databases">
        <title>The diversity of rhizobia nodulating Mimosa spp. in eleven states of Brazil covering several biomes is determined by host plant, location, and edaphic factors.</title>
        <authorList>
            <person name="Rouws L."/>
            <person name="Barauna A."/>
            <person name="Beukes C."/>
            <person name="De Faria S.M."/>
            <person name="Gross E."/>
            <person name="Dos Reis Junior F.B."/>
            <person name="Simon M."/>
            <person name="Maluk M."/>
            <person name="Odee D.W."/>
            <person name="Kenicer G."/>
            <person name="Young J.P.W."/>
            <person name="Reis V.M."/>
            <person name="Zilli J."/>
            <person name="James E.K."/>
        </authorList>
    </citation>
    <scope>NUCLEOTIDE SEQUENCE</scope>
    <source>
        <strain evidence="1">JPY452</strain>
    </source>
</reference>
<evidence type="ECO:0000313" key="1">
    <source>
        <dbReference type="EMBL" id="MEM5402905.1"/>
    </source>
</evidence>
<accession>A0ACC6RMX1</accession>
<proteinExistence type="predicted"/>
<evidence type="ECO:0000313" key="2">
    <source>
        <dbReference type="Proteomes" id="UP001392318"/>
    </source>
</evidence>
<comment type="caution">
    <text evidence="1">The sequence shown here is derived from an EMBL/GenBank/DDBJ whole genome shotgun (WGS) entry which is preliminary data.</text>
</comment>
<name>A0ACC6RMX1_9BURK</name>
<dbReference type="EMBL" id="JAYMRU010000017">
    <property type="protein sequence ID" value="MEM5402905.1"/>
    <property type="molecule type" value="Genomic_DNA"/>
</dbReference>
<organism evidence="1 2">
    <name type="scientific">Paraburkholderia unamae</name>
    <dbReference type="NCBI Taxonomy" id="219649"/>
    <lineage>
        <taxon>Bacteria</taxon>
        <taxon>Pseudomonadati</taxon>
        <taxon>Pseudomonadota</taxon>
        <taxon>Betaproteobacteria</taxon>
        <taxon>Burkholderiales</taxon>
        <taxon>Burkholderiaceae</taxon>
        <taxon>Paraburkholderia</taxon>
    </lineage>
</organism>
<sequence>MSPSRLASTNPRGEHMDRAVAQSESDTDLTVRRRAWRREALEALAILEEAIEAGAQAM</sequence>
<gene>
    <name evidence="1" type="ORF">VSR83_22980</name>
</gene>
<protein>
    <submittedName>
        <fullName evidence="1">Uncharacterized protein</fullName>
    </submittedName>
</protein>
<dbReference type="Proteomes" id="UP001392318">
    <property type="component" value="Unassembled WGS sequence"/>
</dbReference>
<keyword evidence="2" id="KW-1185">Reference proteome</keyword>